<protein>
    <recommendedName>
        <fullName evidence="3">AMP-binding enzyme C-terminal domain-containing protein</fullName>
    </recommendedName>
</protein>
<comment type="similarity">
    <text evidence="1">Belongs to the ATP-dependent AMP-binding enzyme family.</text>
</comment>
<keyword evidence="5" id="KW-1185">Reference proteome</keyword>
<feature type="non-terminal residue" evidence="4">
    <location>
        <position position="1"/>
    </location>
</feature>
<reference evidence="4 5" key="1">
    <citation type="submission" date="2019-08" db="EMBL/GenBank/DDBJ databases">
        <title>Whole genome of Aphis craccivora.</title>
        <authorList>
            <person name="Voronova N.V."/>
            <person name="Shulinski R.S."/>
            <person name="Bandarenka Y.V."/>
            <person name="Zhorov D.G."/>
            <person name="Warner D."/>
        </authorList>
    </citation>
    <scope>NUCLEOTIDE SEQUENCE [LARGE SCALE GENOMIC DNA]</scope>
    <source>
        <strain evidence="4">180601</strain>
        <tissue evidence="4">Whole Body</tissue>
    </source>
</reference>
<feature type="domain" description="AMP-binding enzyme C-terminal" evidence="3">
    <location>
        <begin position="1"/>
        <end position="61"/>
    </location>
</feature>
<dbReference type="OrthoDB" id="10253115at2759"/>
<evidence type="ECO:0000313" key="4">
    <source>
        <dbReference type="EMBL" id="KAF0710404.1"/>
    </source>
</evidence>
<dbReference type="PANTHER" id="PTHR43201:SF5">
    <property type="entry name" value="MEDIUM-CHAIN ACYL-COA LIGASE ACSF2, MITOCHONDRIAL"/>
    <property type="match status" value="1"/>
</dbReference>
<organism evidence="4 5">
    <name type="scientific">Aphis craccivora</name>
    <name type="common">Cowpea aphid</name>
    <dbReference type="NCBI Taxonomy" id="307492"/>
    <lineage>
        <taxon>Eukaryota</taxon>
        <taxon>Metazoa</taxon>
        <taxon>Ecdysozoa</taxon>
        <taxon>Arthropoda</taxon>
        <taxon>Hexapoda</taxon>
        <taxon>Insecta</taxon>
        <taxon>Pterygota</taxon>
        <taxon>Neoptera</taxon>
        <taxon>Paraneoptera</taxon>
        <taxon>Hemiptera</taxon>
        <taxon>Sternorrhyncha</taxon>
        <taxon>Aphidomorpha</taxon>
        <taxon>Aphidoidea</taxon>
        <taxon>Aphididae</taxon>
        <taxon>Aphidini</taxon>
        <taxon>Aphis</taxon>
        <taxon>Aphis</taxon>
    </lineage>
</organism>
<comment type="caution">
    <text evidence="4">The sequence shown here is derived from an EMBL/GenBank/DDBJ whole genome shotgun (WGS) entry which is preliminary data.</text>
</comment>
<dbReference type="InterPro" id="IPR025110">
    <property type="entry name" value="AMP-bd_C"/>
</dbReference>
<keyword evidence="2" id="KW-0436">Ligase</keyword>
<dbReference type="Gene3D" id="3.30.300.30">
    <property type="match status" value="1"/>
</dbReference>
<dbReference type="AlphaFoldDB" id="A0A6G0VVD9"/>
<name>A0A6G0VVD9_APHCR</name>
<dbReference type="GO" id="GO:0006631">
    <property type="term" value="P:fatty acid metabolic process"/>
    <property type="evidence" value="ECO:0007669"/>
    <property type="project" value="TreeGrafter"/>
</dbReference>
<evidence type="ECO:0000256" key="1">
    <source>
        <dbReference type="ARBA" id="ARBA00006432"/>
    </source>
</evidence>
<dbReference type="EMBL" id="VUJU01011667">
    <property type="protein sequence ID" value="KAF0710404.1"/>
    <property type="molecule type" value="Genomic_DNA"/>
</dbReference>
<dbReference type="GO" id="GO:0031956">
    <property type="term" value="F:medium-chain fatty acid-CoA ligase activity"/>
    <property type="evidence" value="ECO:0007669"/>
    <property type="project" value="TreeGrafter"/>
</dbReference>
<evidence type="ECO:0000313" key="5">
    <source>
        <dbReference type="Proteomes" id="UP000478052"/>
    </source>
</evidence>
<accession>A0A6G0VVD9</accession>
<proteinExistence type="inferred from homology"/>
<sequence>VYGIPDQRMGEEVCASVIVKEGASVTEADIKAYSKGKIAHFKIPKYIFIEKEGFPMTASGKVQKFRLREMAMQRISSLT</sequence>
<gene>
    <name evidence="4" type="ORF">FWK35_00035270</name>
</gene>
<dbReference type="Pfam" id="PF13193">
    <property type="entry name" value="AMP-binding_C"/>
    <property type="match status" value="1"/>
</dbReference>
<dbReference type="SUPFAM" id="SSF56801">
    <property type="entry name" value="Acetyl-CoA synthetase-like"/>
    <property type="match status" value="1"/>
</dbReference>
<dbReference type="PANTHER" id="PTHR43201">
    <property type="entry name" value="ACYL-COA SYNTHETASE"/>
    <property type="match status" value="1"/>
</dbReference>
<evidence type="ECO:0000256" key="2">
    <source>
        <dbReference type="ARBA" id="ARBA00022598"/>
    </source>
</evidence>
<dbReference type="Proteomes" id="UP000478052">
    <property type="component" value="Unassembled WGS sequence"/>
</dbReference>
<dbReference type="InterPro" id="IPR045851">
    <property type="entry name" value="AMP-bd_C_sf"/>
</dbReference>
<evidence type="ECO:0000259" key="3">
    <source>
        <dbReference type="Pfam" id="PF13193"/>
    </source>
</evidence>